<feature type="transmembrane region" description="Helical" evidence="2">
    <location>
        <begin position="146"/>
        <end position="170"/>
    </location>
</feature>
<protein>
    <recommendedName>
        <fullName evidence="5">YggT family protein</fullName>
    </recommendedName>
</protein>
<proteinExistence type="predicted"/>
<reference evidence="3" key="1">
    <citation type="submission" date="2020-10" db="EMBL/GenBank/DDBJ databases">
        <title>Taxonomic study of unclassified bacteria belonging to the class Ktedonobacteria.</title>
        <authorList>
            <person name="Yabe S."/>
            <person name="Wang C.M."/>
            <person name="Zheng Y."/>
            <person name="Sakai Y."/>
            <person name="Cavaletti L."/>
            <person name="Monciardini P."/>
            <person name="Donadio S."/>
        </authorList>
    </citation>
    <scope>NUCLEOTIDE SEQUENCE</scope>
    <source>
        <strain evidence="3">SOSP1-1</strain>
    </source>
</reference>
<name>A0A8J3HXD0_9CHLR</name>
<evidence type="ECO:0000256" key="2">
    <source>
        <dbReference type="SAM" id="Phobius"/>
    </source>
</evidence>
<dbReference type="EMBL" id="BNJF01000001">
    <property type="protein sequence ID" value="GHO42623.1"/>
    <property type="molecule type" value="Genomic_DNA"/>
</dbReference>
<dbReference type="AlphaFoldDB" id="A0A8J3HXD0"/>
<comment type="caution">
    <text evidence="3">The sequence shown here is derived from an EMBL/GenBank/DDBJ whole genome shotgun (WGS) entry which is preliminary data.</text>
</comment>
<keyword evidence="2" id="KW-1133">Transmembrane helix</keyword>
<evidence type="ECO:0000313" key="3">
    <source>
        <dbReference type="EMBL" id="GHO42623.1"/>
    </source>
</evidence>
<evidence type="ECO:0000256" key="1">
    <source>
        <dbReference type="SAM" id="MobiDB-lite"/>
    </source>
</evidence>
<feature type="transmembrane region" description="Helical" evidence="2">
    <location>
        <begin position="80"/>
        <end position="103"/>
    </location>
</feature>
<evidence type="ECO:0000313" key="4">
    <source>
        <dbReference type="Proteomes" id="UP000612362"/>
    </source>
</evidence>
<sequence>MSNQPYGHDPRYQQGVDPRYQQNQEQTEPVVYDERVYTRSNEGGYMQSQQERHVGPNRDQVARREEVYVNPEQQRARARYWVATAVYFLLGVLEIILLLRFIFRLLAANESNGFVKGLYELSFVFMGPFKGIFSDPGFGTGSVFEISTLIAMLIYALVAWGLVALSRVALGPTNR</sequence>
<dbReference type="Proteomes" id="UP000612362">
    <property type="component" value="Unassembled WGS sequence"/>
</dbReference>
<organism evidence="3 4">
    <name type="scientific">Ktedonospora formicarum</name>
    <dbReference type="NCBI Taxonomy" id="2778364"/>
    <lineage>
        <taxon>Bacteria</taxon>
        <taxon>Bacillati</taxon>
        <taxon>Chloroflexota</taxon>
        <taxon>Ktedonobacteria</taxon>
        <taxon>Ktedonobacterales</taxon>
        <taxon>Ktedonobacteraceae</taxon>
        <taxon>Ktedonospora</taxon>
    </lineage>
</organism>
<feature type="region of interest" description="Disordered" evidence="1">
    <location>
        <begin position="1"/>
        <end position="29"/>
    </location>
</feature>
<keyword evidence="4" id="KW-1185">Reference proteome</keyword>
<accession>A0A8J3HXD0</accession>
<keyword evidence="2" id="KW-0472">Membrane</keyword>
<keyword evidence="2" id="KW-0812">Transmembrane</keyword>
<gene>
    <name evidence="3" type="ORF">KSX_07860</name>
</gene>
<dbReference type="RefSeq" id="WP_220192146.1">
    <property type="nucleotide sequence ID" value="NZ_BNJF01000001.1"/>
</dbReference>
<evidence type="ECO:0008006" key="5">
    <source>
        <dbReference type="Google" id="ProtNLM"/>
    </source>
</evidence>